<dbReference type="EMBL" id="NUWN01000015">
    <property type="protein sequence ID" value="PFK46552.1"/>
    <property type="molecule type" value="Genomic_DNA"/>
</dbReference>
<dbReference type="GO" id="GO:0046872">
    <property type="term" value="F:metal ion binding"/>
    <property type="evidence" value="ECO:0007669"/>
    <property type="project" value="UniProtKB-KW"/>
</dbReference>
<evidence type="ECO:0000313" key="2">
    <source>
        <dbReference type="EMBL" id="PFK46552.1"/>
    </source>
</evidence>
<dbReference type="Pfam" id="PF23023">
    <property type="entry name" value="Anti-Pycsar_Apyc1"/>
    <property type="match status" value="1"/>
</dbReference>
<dbReference type="RefSeq" id="WP_098489802.1">
    <property type="nucleotide sequence ID" value="NZ_NUWN01000015.1"/>
</dbReference>
<feature type="domain" description="Metallo-beta-lactamase" evidence="1">
    <location>
        <begin position="17"/>
        <end position="226"/>
    </location>
</feature>
<evidence type="ECO:0000259" key="1">
    <source>
        <dbReference type="SMART" id="SM00849"/>
    </source>
</evidence>
<comment type="caution">
    <text evidence="2">The sequence shown here is derived from an EMBL/GenBank/DDBJ whole genome shotgun (WGS) entry which is preliminary data.</text>
</comment>
<dbReference type="SMART" id="SM00849">
    <property type="entry name" value="Lactamase_B"/>
    <property type="match status" value="1"/>
</dbReference>
<dbReference type="InterPro" id="IPR001279">
    <property type="entry name" value="Metallo-B-lactamas"/>
</dbReference>
<gene>
    <name evidence="2" type="ORF">COI93_04310</name>
</gene>
<protein>
    <recommendedName>
        <fullName evidence="1">Metallo-beta-lactamase domain-containing protein</fullName>
    </recommendedName>
</protein>
<proteinExistence type="predicted"/>
<accession>A0A2B0MQY0</accession>
<dbReference type="GO" id="GO:0016787">
    <property type="term" value="F:hydrolase activity"/>
    <property type="evidence" value="ECO:0007669"/>
    <property type="project" value="UniProtKB-KW"/>
</dbReference>
<evidence type="ECO:0000313" key="3">
    <source>
        <dbReference type="Proteomes" id="UP000242656"/>
    </source>
</evidence>
<dbReference type="SUPFAM" id="SSF56281">
    <property type="entry name" value="Metallo-hydrolase/oxidoreductase"/>
    <property type="match status" value="1"/>
</dbReference>
<organism evidence="2 3">
    <name type="scientific">Bacillus cereus</name>
    <dbReference type="NCBI Taxonomy" id="1396"/>
    <lineage>
        <taxon>Bacteria</taxon>
        <taxon>Bacillati</taxon>
        <taxon>Bacillota</taxon>
        <taxon>Bacilli</taxon>
        <taxon>Bacillales</taxon>
        <taxon>Bacillaceae</taxon>
        <taxon>Bacillus</taxon>
        <taxon>Bacillus cereus group</taxon>
    </lineage>
</organism>
<dbReference type="AlphaFoldDB" id="A0A2B0MQY0"/>
<name>A0A2B0MQY0_BACCE</name>
<sequence>MKITALGTGSALSKRFFNNNYIFEFEGKRLLIDGGTSLKYSLQAASMKHSDIDYAIITHFHFDHAGGIEELLTHNYWNFENGQHVPKLTKFIMLQSQLPHYESLLHSGLKNQGMTYVDYMQPIILTHENSIQIDSYQFTFIDTSNMHCAGMQSYALHITDMNTGTNIIFSSDIQDLINSGLKERINEQTTAIFQDVSFVPNPVHASFDEICAYYPKEYHSKVHLMHYGDDIEKFIPIASKYGMHVVKERVTVAFS</sequence>
<dbReference type="Gene3D" id="3.60.15.10">
    <property type="entry name" value="Ribonuclease Z/Hydroxyacylglutathione hydrolase-like"/>
    <property type="match status" value="1"/>
</dbReference>
<dbReference type="Proteomes" id="UP000242656">
    <property type="component" value="Unassembled WGS sequence"/>
</dbReference>
<dbReference type="InterPro" id="IPR036866">
    <property type="entry name" value="RibonucZ/Hydroxyglut_hydro"/>
</dbReference>
<reference evidence="2 3" key="1">
    <citation type="submission" date="2017-09" db="EMBL/GenBank/DDBJ databases">
        <title>Large-scale bioinformatics analysis of Bacillus genomes uncovers conserved roles of natural products in bacterial physiology.</title>
        <authorList>
            <consortium name="Agbiome Team Llc"/>
            <person name="Bleich R.M."/>
            <person name="Grubbs K.J."/>
            <person name="Santa Maria K.C."/>
            <person name="Allen S.E."/>
            <person name="Farag S."/>
            <person name="Shank E.A."/>
            <person name="Bowers A."/>
        </authorList>
    </citation>
    <scope>NUCLEOTIDE SEQUENCE [LARGE SCALE GENOMIC DNA]</scope>
    <source>
        <strain evidence="2 3">AFS083043</strain>
    </source>
</reference>